<proteinExistence type="predicted"/>
<dbReference type="EMBL" id="CP165647">
    <property type="protein sequence ID" value="XDU62726.1"/>
    <property type="molecule type" value="Genomic_DNA"/>
</dbReference>
<organism evidence="1">
    <name type="scientific">Leptotrichia alba</name>
    <dbReference type="NCBI Taxonomy" id="3239304"/>
    <lineage>
        <taxon>Bacteria</taxon>
        <taxon>Fusobacteriati</taxon>
        <taxon>Fusobacteriota</taxon>
        <taxon>Fusobacteriia</taxon>
        <taxon>Fusobacteriales</taxon>
        <taxon>Leptotrichiaceae</taxon>
        <taxon>Leptotrichia</taxon>
    </lineage>
</organism>
<dbReference type="AlphaFoldDB" id="A0AB39V4Y6"/>
<dbReference type="RefSeq" id="WP_369716561.1">
    <property type="nucleotide sequence ID" value="NZ_CP165647.1"/>
</dbReference>
<gene>
    <name evidence="1" type="ORF">AB8B28_02360</name>
</gene>
<evidence type="ECO:0000313" key="1">
    <source>
        <dbReference type="EMBL" id="XDU62726.1"/>
    </source>
</evidence>
<reference evidence="1" key="1">
    <citation type="submission" date="2024-07" db="EMBL/GenBank/DDBJ databases">
        <authorList>
            <person name="Li X.-J."/>
            <person name="Wang X."/>
        </authorList>
    </citation>
    <scope>NUCLEOTIDE SEQUENCE</scope>
    <source>
        <strain evidence="1">HSP-536</strain>
    </source>
</reference>
<dbReference type="KEGG" id="lala:AB8B28_02360"/>
<dbReference type="InterPro" id="IPR046257">
    <property type="entry name" value="DUF6290"/>
</dbReference>
<name>A0AB39V4Y6_9FUSO</name>
<protein>
    <submittedName>
        <fullName evidence="1">DUF6290 family protein</fullName>
    </submittedName>
</protein>
<dbReference type="Pfam" id="PF19807">
    <property type="entry name" value="DUF6290"/>
    <property type="match status" value="1"/>
</dbReference>
<sequence length="72" mass="8491">MSQYIIKLNNEQEKAFSEILKETGENATSYLKKILLEKLEDSNDLKILDEAIEKSKYTKKYSLEEARKELDF</sequence>
<accession>A0AB39V4Y6</accession>